<evidence type="ECO:0000256" key="2">
    <source>
        <dbReference type="SAM" id="SignalP"/>
    </source>
</evidence>
<dbReference type="InterPro" id="IPR024881">
    <property type="entry name" value="Tip"/>
</dbReference>
<feature type="chain" id="PRO_5046298296" description="VCBS repeat-containing protein" evidence="2">
    <location>
        <begin position="22"/>
        <end position="496"/>
    </location>
</feature>
<dbReference type="EMBL" id="BMYR01000010">
    <property type="protein sequence ID" value="GGW67763.1"/>
    <property type="molecule type" value="Genomic_DNA"/>
</dbReference>
<name>A0ABQ2WS12_9ALTE</name>
<dbReference type="InterPro" id="IPR028994">
    <property type="entry name" value="Integrin_alpha_N"/>
</dbReference>
<protein>
    <recommendedName>
        <fullName evidence="5">VCBS repeat-containing protein</fullName>
    </recommendedName>
</protein>
<evidence type="ECO:0008006" key="5">
    <source>
        <dbReference type="Google" id="ProtNLM"/>
    </source>
</evidence>
<proteinExistence type="predicted"/>
<dbReference type="SUPFAM" id="SSF69318">
    <property type="entry name" value="Integrin alpha N-terminal domain"/>
    <property type="match status" value="1"/>
</dbReference>
<evidence type="ECO:0000256" key="1">
    <source>
        <dbReference type="ARBA" id="ARBA00022729"/>
    </source>
</evidence>
<dbReference type="PANTHER" id="PTHR13412:SF0">
    <property type="entry name" value="T-CELL IMMUNOMODULATORY PROTEIN"/>
    <property type="match status" value="1"/>
</dbReference>
<keyword evidence="1 2" id="KW-0732">Signal</keyword>
<gene>
    <name evidence="3" type="ORF">GCM10008111_24790</name>
</gene>
<evidence type="ECO:0000313" key="3">
    <source>
        <dbReference type="EMBL" id="GGW67763.1"/>
    </source>
</evidence>
<comment type="caution">
    <text evidence="3">The sequence shown here is derived from an EMBL/GenBank/DDBJ whole genome shotgun (WGS) entry which is preliminary data.</text>
</comment>
<keyword evidence="4" id="KW-1185">Reference proteome</keyword>
<dbReference type="PANTHER" id="PTHR13412">
    <property type="entry name" value="T-CELL IMMUNOMODULATORY PROTEIN HOMOLOG"/>
    <property type="match status" value="1"/>
</dbReference>
<accession>A0ABQ2WS12</accession>
<sequence>MRNVLKTVLASMLGVSMVYSAASVAFPLESVTVPLTHPANGSIVHLPGQNQLMVSGFSQFERWLTAVDLASYQTYSLPIPAQAQYFSHAKLAGYATEQLVFLATDGIFHYQQQPRTAEAPPTGFISPLVQTLSLFRVVDPVRLRERAFTLELGSGLSDFIVPDFQHTHLYRQQADGSFQHYALPVSARVQTWNNNRADYTGRRPYLMDVNQDGLIDLLFVQQGRFEAFLQQSDGSVDTTPWLPDWPLVLSTEQEEDQRSDAGRSYSGQSIVSLEDIKDLDGDGIPDIVLNVELIADALERSSRFQVFFGRKGEAGIVYPAQADTEIKVDSVPTEVVIADFNGDGRQDFYIPTTQIGVGTIVRVLLRGSANLDVDFYLLAENRTYPAKANFRQQAKIDVSISNLRFDMPLFELMDVSGDGRKALVLGEGGRELRFFAPDSSRLFSRNSDKVALALPRDASRVRVMDLNGNGKDDLILPFDSLDVEGQRNQLLILLNP</sequence>
<dbReference type="Gene3D" id="2.130.10.130">
    <property type="entry name" value="Integrin alpha, N-terminal"/>
    <property type="match status" value="1"/>
</dbReference>
<evidence type="ECO:0000313" key="4">
    <source>
        <dbReference type="Proteomes" id="UP000634667"/>
    </source>
</evidence>
<reference evidence="4" key="1">
    <citation type="journal article" date="2019" name="Int. J. Syst. Evol. Microbiol.">
        <title>The Global Catalogue of Microorganisms (GCM) 10K type strain sequencing project: providing services to taxonomists for standard genome sequencing and annotation.</title>
        <authorList>
            <consortium name="The Broad Institute Genomics Platform"/>
            <consortium name="The Broad Institute Genome Sequencing Center for Infectious Disease"/>
            <person name="Wu L."/>
            <person name="Ma J."/>
        </authorList>
    </citation>
    <scope>NUCLEOTIDE SEQUENCE [LARGE SCALE GENOMIC DNA]</scope>
    <source>
        <strain evidence="4">KCTC 23723</strain>
    </source>
</reference>
<feature type="signal peptide" evidence="2">
    <location>
        <begin position="1"/>
        <end position="21"/>
    </location>
</feature>
<dbReference type="RefSeq" id="WP_189483546.1">
    <property type="nucleotide sequence ID" value="NZ_BMYR01000010.1"/>
</dbReference>
<dbReference type="InterPro" id="IPR013517">
    <property type="entry name" value="FG-GAP"/>
</dbReference>
<organism evidence="3 4">
    <name type="scientific">Alishewanella tabrizica</name>
    <dbReference type="NCBI Taxonomy" id="671278"/>
    <lineage>
        <taxon>Bacteria</taxon>
        <taxon>Pseudomonadati</taxon>
        <taxon>Pseudomonadota</taxon>
        <taxon>Gammaproteobacteria</taxon>
        <taxon>Alteromonadales</taxon>
        <taxon>Alteromonadaceae</taxon>
        <taxon>Alishewanella</taxon>
    </lineage>
</organism>
<dbReference type="Proteomes" id="UP000634667">
    <property type="component" value="Unassembled WGS sequence"/>
</dbReference>
<dbReference type="Pfam" id="PF13517">
    <property type="entry name" value="FG-GAP_3"/>
    <property type="match status" value="1"/>
</dbReference>